<comment type="caution">
    <text evidence="1">The sequence shown here is derived from an EMBL/GenBank/DDBJ whole genome shotgun (WGS) entry which is preliminary data.</text>
</comment>
<sequence>MLMFVVSIVVQRTESRVANCRPLPQCCRKYVYSPACRGAAAKRTPFVFDQESDDFLRDPRSYVPEFDYGNIQDYRNILPERLPIENESNS</sequence>
<dbReference type="EMBL" id="JBDJPC010000003">
    <property type="protein sequence ID" value="KAL1509888.1"/>
    <property type="molecule type" value="Genomic_DNA"/>
</dbReference>
<name>A0ABD1F3Q6_HYPHA</name>
<accession>A0ABD1F3Q6</accession>
<keyword evidence="2" id="KW-1185">Reference proteome</keyword>
<evidence type="ECO:0000313" key="1">
    <source>
        <dbReference type="EMBL" id="KAL1509888.1"/>
    </source>
</evidence>
<evidence type="ECO:0000313" key="2">
    <source>
        <dbReference type="Proteomes" id="UP001566132"/>
    </source>
</evidence>
<dbReference type="Proteomes" id="UP001566132">
    <property type="component" value="Unassembled WGS sequence"/>
</dbReference>
<dbReference type="AlphaFoldDB" id="A0ABD1F3Q6"/>
<proteinExistence type="predicted"/>
<gene>
    <name evidence="1" type="ORF">ABEB36_004559</name>
</gene>
<organism evidence="1 2">
    <name type="scientific">Hypothenemus hampei</name>
    <name type="common">Coffee berry borer</name>
    <dbReference type="NCBI Taxonomy" id="57062"/>
    <lineage>
        <taxon>Eukaryota</taxon>
        <taxon>Metazoa</taxon>
        <taxon>Ecdysozoa</taxon>
        <taxon>Arthropoda</taxon>
        <taxon>Hexapoda</taxon>
        <taxon>Insecta</taxon>
        <taxon>Pterygota</taxon>
        <taxon>Neoptera</taxon>
        <taxon>Endopterygota</taxon>
        <taxon>Coleoptera</taxon>
        <taxon>Polyphaga</taxon>
        <taxon>Cucujiformia</taxon>
        <taxon>Curculionidae</taxon>
        <taxon>Scolytinae</taxon>
        <taxon>Hypothenemus</taxon>
    </lineage>
</organism>
<protein>
    <submittedName>
        <fullName evidence="1">Uncharacterized protein</fullName>
    </submittedName>
</protein>
<reference evidence="1 2" key="1">
    <citation type="submission" date="2024-05" db="EMBL/GenBank/DDBJ databases">
        <title>Genetic variation in Jamaican populations of the coffee berry borer (Hypothenemus hampei).</title>
        <authorList>
            <person name="Errbii M."/>
            <person name="Myrie A."/>
        </authorList>
    </citation>
    <scope>NUCLEOTIDE SEQUENCE [LARGE SCALE GENOMIC DNA]</scope>
    <source>
        <strain evidence="1">JA-Hopewell-2020-01-JO</strain>
        <tissue evidence="1">Whole body</tissue>
    </source>
</reference>